<dbReference type="RefSeq" id="WP_327919016.1">
    <property type="nucleotide sequence ID" value="NZ_JARMDB010000003.1"/>
</dbReference>
<comment type="caution">
    <text evidence="3">The sequence shown here is derived from an EMBL/GenBank/DDBJ whole genome shotgun (WGS) entry which is preliminary data.</text>
</comment>
<organism evidence="3 4">
    <name type="scientific">Bacillus paramycoides</name>
    <dbReference type="NCBI Taxonomy" id="2026194"/>
    <lineage>
        <taxon>Bacteria</taxon>
        <taxon>Bacillati</taxon>
        <taxon>Bacillota</taxon>
        <taxon>Bacilli</taxon>
        <taxon>Bacillales</taxon>
        <taxon>Bacillaceae</taxon>
        <taxon>Bacillus</taxon>
        <taxon>Bacillus cereus group</taxon>
    </lineage>
</organism>
<keyword evidence="2" id="KW-0472">Membrane</keyword>
<evidence type="ECO:0000313" key="4">
    <source>
        <dbReference type="Proteomes" id="UP001309448"/>
    </source>
</evidence>
<name>A0ABU6MQA6_9BACI</name>
<dbReference type="Proteomes" id="UP001309448">
    <property type="component" value="Unassembled WGS sequence"/>
</dbReference>
<feature type="compositionally biased region" description="Basic and acidic residues" evidence="1">
    <location>
        <begin position="34"/>
        <end position="48"/>
    </location>
</feature>
<evidence type="ECO:0000313" key="3">
    <source>
        <dbReference type="EMBL" id="MED1564910.1"/>
    </source>
</evidence>
<sequence>GEIIKHTVKNKKEEKPSTTPKPDQPQTPGGEVKPSTDDVKSIEKPAKDEVRLPMTGGTKEFALLFILGIGFIIAGAYVLRMRQKA</sequence>
<keyword evidence="2" id="KW-1133">Transmembrane helix</keyword>
<keyword evidence="4" id="KW-1185">Reference proteome</keyword>
<keyword evidence="2" id="KW-0812">Transmembrane</keyword>
<feature type="non-terminal residue" evidence="3">
    <location>
        <position position="1"/>
    </location>
</feature>
<dbReference type="NCBIfam" id="TIGR01167">
    <property type="entry name" value="LPXTG_anchor"/>
    <property type="match status" value="1"/>
</dbReference>
<gene>
    <name evidence="3" type="ORF">P4U88_02925</name>
</gene>
<feature type="transmembrane region" description="Helical" evidence="2">
    <location>
        <begin position="61"/>
        <end position="79"/>
    </location>
</feature>
<evidence type="ECO:0000256" key="1">
    <source>
        <dbReference type="SAM" id="MobiDB-lite"/>
    </source>
</evidence>
<accession>A0ABU6MQA6</accession>
<proteinExistence type="predicted"/>
<feature type="region of interest" description="Disordered" evidence="1">
    <location>
        <begin position="1"/>
        <end position="48"/>
    </location>
</feature>
<protein>
    <submittedName>
        <fullName evidence="3">LPXTG cell wall anchor domain-containing protein</fullName>
    </submittedName>
</protein>
<reference evidence="3 4" key="1">
    <citation type="submission" date="2023-03" db="EMBL/GenBank/DDBJ databases">
        <title>Bacillus Genome Sequencing.</title>
        <authorList>
            <person name="Dunlap C."/>
        </authorList>
    </citation>
    <scope>NUCLEOTIDE SEQUENCE [LARGE SCALE GENOMIC DNA]</scope>
    <source>
        <strain evidence="3 4">B-615</strain>
    </source>
</reference>
<dbReference type="EMBL" id="JARMDB010000003">
    <property type="protein sequence ID" value="MED1564910.1"/>
    <property type="molecule type" value="Genomic_DNA"/>
</dbReference>
<evidence type="ECO:0000256" key="2">
    <source>
        <dbReference type="SAM" id="Phobius"/>
    </source>
</evidence>